<dbReference type="InterPro" id="IPR030664">
    <property type="entry name" value="SdhA/FrdA/AprA"/>
</dbReference>
<dbReference type="SUPFAM" id="SSF56425">
    <property type="entry name" value="Succinate dehydrogenase/fumarate reductase flavoprotein, catalytic domain"/>
    <property type="match status" value="1"/>
</dbReference>
<dbReference type="Gene3D" id="3.50.50.60">
    <property type="entry name" value="FAD/NAD(P)-binding domain"/>
    <property type="match status" value="1"/>
</dbReference>
<dbReference type="EMBL" id="UOGC01000024">
    <property type="protein sequence ID" value="VAX16304.1"/>
    <property type="molecule type" value="Genomic_DNA"/>
</dbReference>
<dbReference type="UniPathway" id="UPA00223"/>
<feature type="domain" description="Fumarate reductase/succinate dehydrogenase flavoprotein-like C-terminal" evidence="12">
    <location>
        <begin position="445"/>
        <end position="571"/>
    </location>
</feature>
<dbReference type="AlphaFoldDB" id="A0A3B1BWV2"/>
<dbReference type="InterPro" id="IPR011281">
    <property type="entry name" value="Succ_DH_flav_su_fwd"/>
</dbReference>
<keyword evidence="7" id="KW-0274">FAD</keyword>
<dbReference type="InterPro" id="IPR015939">
    <property type="entry name" value="Fum_Rdtase/Succ_DH_flav-like_C"/>
</dbReference>
<dbReference type="InterPro" id="IPR014006">
    <property type="entry name" value="Succ_Dhase_FrdA_Gneg"/>
</dbReference>
<keyword evidence="10" id="KW-0472">Membrane</keyword>
<dbReference type="GO" id="GO:0009061">
    <property type="term" value="P:anaerobic respiration"/>
    <property type="evidence" value="ECO:0007669"/>
    <property type="project" value="TreeGrafter"/>
</dbReference>
<dbReference type="InterPro" id="IPR037099">
    <property type="entry name" value="Fum_R/Succ_DH_flav-like_C_sf"/>
</dbReference>
<keyword evidence="9 13" id="KW-0560">Oxidoreductase</keyword>
<dbReference type="GO" id="GO:0008177">
    <property type="term" value="F:succinate dehydrogenase (quinone) activity"/>
    <property type="evidence" value="ECO:0007669"/>
    <property type="project" value="UniProtKB-EC"/>
</dbReference>
<dbReference type="SUPFAM" id="SSF46977">
    <property type="entry name" value="Succinate dehydrogenase/fumarate reductase flavoprotein C-terminal domain"/>
    <property type="match status" value="1"/>
</dbReference>
<evidence type="ECO:0000259" key="11">
    <source>
        <dbReference type="Pfam" id="PF00890"/>
    </source>
</evidence>
<protein>
    <recommendedName>
        <fullName evidence="4">succinate dehydrogenase</fullName>
        <ecNumber evidence="4">1.3.5.1</ecNumber>
    </recommendedName>
</protein>
<evidence type="ECO:0000256" key="3">
    <source>
        <dbReference type="ARBA" id="ARBA00008040"/>
    </source>
</evidence>
<name>A0A3B1BWV2_9ZZZZ</name>
<gene>
    <name evidence="13" type="ORF">MNBD_NITROSPINAE01-19</name>
</gene>
<evidence type="ECO:0000256" key="10">
    <source>
        <dbReference type="ARBA" id="ARBA00023136"/>
    </source>
</evidence>
<evidence type="ECO:0000256" key="1">
    <source>
        <dbReference type="ARBA" id="ARBA00001974"/>
    </source>
</evidence>
<evidence type="ECO:0000256" key="5">
    <source>
        <dbReference type="ARBA" id="ARBA00022448"/>
    </source>
</evidence>
<dbReference type="GO" id="GO:0005886">
    <property type="term" value="C:plasma membrane"/>
    <property type="evidence" value="ECO:0007669"/>
    <property type="project" value="TreeGrafter"/>
</dbReference>
<comment type="similarity">
    <text evidence="3">Belongs to the FAD-dependent oxidoreductase 2 family. FRD/SDH subfamily.</text>
</comment>
<dbReference type="InterPro" id="IPR003952">
    <property type="entry name" value="FRD_SDH_FAD_BS"/>
</dbReference>
<dbReference type="InterPro" id="IPR003953">
    <property type="entry name" value="FAD-dep_OxRdtase_2_FAD-bd"/>
</dbReference>
<organism evidence="13">
    <name type="scientific">hydrothermal vent metagenome</name>
    <dbReference type="NCBI Taxonomy" id="652676"/>
    <lineage>
        <taxon>unclassified sequences</taxon>
        <taxon>metagenomes</taxon>
        <taxon>ecological metagenomes</taxon>
    </lineage>
</organism>
<evidence type="ECO:0000256" key="8">
    <source>
        <dbReference type="ARBA" id="ARBA00022982"/>
    </source>
</evidence>
<dbReference type="Gene3D" id="4.10.80.40">
    <property type="entry name" value="succinate dehydrogenase protein domain"/>
    <property type="match status" value="1"/>
</dbReference>
<dbReference type="SUPFAM" id="SSF51905">
    <property type="entry name" value="FAD/NAD(P)-binding domain"/>
    <property type="match status" value="1"/>
</dbReference>
<dbReference type="GO" id="GO:0006099">
    <property type="term" value="P:tricarboxylic acid cycle"/>
    <property type="evidence" value="ECO:0007669"/>
    <property type="project" value="UniProtKB-UniPathway"/>
</dbReference>
<evidence type="ECO:0000256" key="4">
    <source>
        <dbReference type="ARBA" id="ARBA00012792"/>
    </source>
</evidence>
<dbReference type="NCBIfam" id="TIGR01812">
    <property type="entry name" value="sdhA_frdA_Gneg"/>
    <property type="match status" value="1"/>
</dbReference>
<evidence type="ECO:0000256" key="6">
    <source>
        <dbReference type="ARBA" id="ARBA00022630"/>
    </source>
</evidence>
<dbReference type="InterPro" id="IPR036188">
    <property type="entry name" value="FAD/NAD-bd_sf"/>
</dbReference>
<dbReference type="InterPro" id="IPR027477">
    <property type="entry name" value="Succ_DH/fumarate_Rdtase_cat_sf"/>
</dbReference>
<evidence type="ECO:0000313" key="13">
    <source>
        <dbReference type="EMBL" id="VAX16304.1"/>
    </source>
</evidence>
<dbReference type="Pfam" id="PF02910">
    <property type="entry name" value="Succ_DH_flav_C"/>
    <property type="match status" value="1"/>
</dbReference>
<evidence type="ECO:0000256" key="2">
    <source>
        <dbReference type="ARBA" id="ARBA00004170"/>
    </source>
</evidence>
<reference evidence="13" key="1">
    <citation type="submission" date="2018-06" db="EMBL/GenBank/DDBJ databases">
        <authorList>
            <person name="Zhirakovskaya E."/>
        </authorList>
    </citation>
    <scope>NUCLEOTIDE SEQUENCE</scope>
</reference>
<accession>A0A3B1BWV2</accession>
<dbReference type="GO" id="GO:0009055">
    <property type="term" value="F:electron transfer activity"/>
    <property type="evidence" value="ECO:0007669"/>
    <property type="project" value="TreeGrafter"/>
</dbReference>
<dbReference type="PANTHER" id="PTHR11632:SF51">
    <property type="entry name" value="SUCCINATE DEHYDROGENASE [UBIQUINONE] FLAVOPROTEIN SUBUNIT, MITOCHONDRIAL"/>
    <property type="match status" value="1"/>
</dbReference>
<dbReference type="EC" id="1.3.5.1" evidence="4"/>
<comment type="cofactor">
    <cofactor evidence="1">
        <name>FAD</name>
        <dbReference type="ChEBI" id="CHEBI:57692"/>
    </cofactor>
</comment>
<keyword evidence="5" id="KW-0813">Transport</keyword>
<dbReference type="GO" id="GO:0050660">
    <property type="term" value="F:flavin adenine dinucleotide binding"/>
    <property type="evidence" value="ECO:0007669"/>
    <property type="project" value="InterPro"/>
</dbReference>
<evidence type="ECO:0000256" key="7">
    <source>
        <dbReference type="ARBA" id="ARBA00022827"/>
    </source>
</evidence>
<comment type="subcellular location">
    <subcellularLocation>
        <location evidence="2">Membrane</location>
        <topology evidence="2">Peripheral membrane protein</topology>
    </subcellularLocation>
</comment>
<dbReference type="PIRSF" id="PIRSF000171">
    <property type="entry name" value="SDHA_APRA_LASPO"/>
    <property type="match status" value="1"/>
</dbReference>
<evidence type="ECO:0000259" key="12">
    <source>
        <dbReference type="Pfam" id="PF02910"/>
    </source>
</evidence>
<dbReference type="NCBIfam" id="TIGR01816">
    <property type="entry name" value="sdhA_forward"/>
    <property type="match status" value="1"/>
</dbReference>
<feature type="domain" description="FAD-dependent oxidoreductase 2 FAD-binding" evidence="11">
    <location>
        <begin position="5"/>
        <end position="390"/>
    </location>
</feature>
<proteinExistence type="inferred from homology"/>
<evidence type="ECO:0000256" key="9">
    <source>
        <dbReference type="ARBA" id="ARBA00023002"/>
    </source>
</evidence>
<dbReference type="Pfam" id="PF00890">
    <property type="entry name" value="FAD_binding_2"/>
    <property type="match status" value="1"/>
</dbReference>
<dbReference type="FunFam" id="4.10.80.40:FF:000003">
    <property type="entry name" value="Fumarate reductase flavoprotein subunit"/>
    <property type="match status" value="1"/>
</dbReference>
<keyword evidence="6" id="KW-0285">Flavoprotein</keyword>
<dbReference type="FunFam" id="1.20.58.100:FF:000001">
    <property type="entry name" value="Succinate dehydrogenase flavoprotein subunit (SdhA)"/>
    <property type="match status" value="1"/>
</dbReference>
<dbReference type="Gene3D" id="1.20.58.100">
    <property type="entry name" value="Fumarate reductase/succinate dehydrogenase flavoprotein-like, C-terminal domain"/>
    <property type="match status" value="1"/>
</dbReference>
<sequence>MYSHDVLIVGSGLAGLRAALELVGNLDVGVLTKVYPSRSHSGAAQGGVAAALANADGDSIDAHVYDTVKGADYIGDQDAIEILCGDAPRTIIELEHFGCAFSRTDKNKIAQRAFGGHSFNRACYSADRTGHALLHALFEQSMKHAGNLQVYAEWYVMKLIIEDGICRGVVAMDVKSGKLEVFHAKTVLFATGGYGRAFEITSNAYANTGDGIVAAYRAGVPLQDMEFVQYHPTGLYGHGILLSEAARGEGGYLINSKGERFMEKYAPNKMELAPRDIVSRSEQTEINEGRGAGPNKDYVFLDLRHLGKEKLMERLPQIYQLAKDFLGVDAITDPVPIQPTAHYSMGGIPADNDCQVEIDENGNHVKGFFAAGECSCVSVHGANRLGTNSLLEALVFGRRAGKKMLEVTQGADWAPVDEKRELKAVEDEISALLNTNAKESLGDIRKELQSTMTYKVGVYRSGEEMAQAQGILKNLQAKFSNVRIDDRRKNFNTNLIEALELSHMLEYSELILDGAIARKESRGAHAMIEYPKRDDENWMKHTLAFRTKDGGFELKYKPVRVTKYQPEERKY</sequence>
<dbReference type="PANTHER" id="PTHR11632">
    <property type="entry name" value="SUCCINATE DEHYDROGENASE 2 FLAVOPROTEIN SUBUNIT"/>
    <property type="match status" value="1"/>
</dbReference>
<keyword evidence="8" id="KW-0249">Electron transport</keyword>
<dbReference type="FunFam" id="3.90.700.10:FF:000001">
    <property type="entry name" value="Mitochondrial succinate dehydrogenase flavoprotein subunit"/>
    <property type="match status" value="1"/>
</dbReference>
<dbReference type="Gene3D" id="3.90.700.10">
    <property type="entry name" value="Succinate dehydrogenase/fumarate reductase flavoprotein, catalytic domain"/>
    <property type="match status" value="1"/>
</dbReference>
<dbReference type="PROSITE" id="PS00504">
    <property type="entry name" value="FRD_SDH_FAD_BINDING"/>
    <property type="match status" value="1"/>
</dbReference>
<dbReference type="GO" id="GO:0022900">
    <property type="term" value="P:electron transport chain"/>
    <property type="evidence" value="ECO:0007669"/>
    <property type="project" value="InterPro"/>
</dbReference>